<evidence type="ECO:0000313" key="2">
    <source>
        <dbReference type="Proteomes" id="UP000307440"/>
    </source>
</evidence>
<dbReference type="GO" id="GO:0042729">
    <property type="term" value="C:DASH complex"/>
    <property type="evidence" value="ECO:0007669"/>
    <property type="project" value="InterPro"/>
</dbReference>
<sequence length="126" mass="13631">MHRQSTAFSAAGRASHLPSSASTAAALAKLAEKKKEFDAVSALERASSSYLERIQQVADDCEVMADAGQIHGEVLAQWPIMFEILGQFLSSAQQLQDDGAETDVDSVGQRLVRVPIEDLQKATERT</sequence>
<dbReference type="GO" id="GO:0072686">
    <property type="term" value="C:mitotic spindle"/>
    <property type="evidence" value="ECO:0007669"/>
    <property type="project" value="InterPro"/>
</dbReference>
<dbReference type="Pfam" id="PF08654">
    <property type="entry name" value="DASH_Dad2"/>
    <property type="match status" value="1"/>
</dbReference>
<gene>
    <name evidence="1" type="ORF">FA15DRAFT_639367</name>
</gene>
<organism evidence="1 2">
    <name type="scientific">Coprinopsis marcescibilis</name>
    <name type="common">Agaric fungus</name>
    <name type="synonym">Psathyrella marcescibilis</name>
    <dbReference type="NCBI Taxonomy" id="230819"/>
    <lineage>
        <taxon>Eukaryota</taxon>
        <taxon>Fungi</taxon>
        <taxon>Dikarya</taxon>
        <taxon>Basidiomycota</taxon>
        <taxon>Agaricomycotina</taxon>
        <taxon>Agaricomycetes</taxon>
        <taxon>Agaricomycetidae</taxon>
        <taxon>Agaricales</taxon>
        <taxon>Agaricineae</taxon>
        <taxon>Psathyrellaceae</taxon>
        <taxon>Coprinopsis</taxon>
    </lineage>
</organism>
<evidence type="ECO:0000313" key="1">
    <source>
        <dbReference type="EMBL" id="TFK25547.1"/>
    </source>
</evidence>
<dbReference type="Proteomes" id="UP000307440">
    <property type="component" value="Unassembled WGS sequence"/>
</dbReference>
<proteinExistence type="predicted"/>
<protein>
    <submittedName>
        <fullName evidence="1">Uncharacterized protein</fullName>
    </submittedName>
</protein>
<dbReference type="OrthoDB" id="3230169at2759"/>
<dbReference type="InterPro" id="IPR013963">
    <property type="entry name" value="DASH_Dad2"/>
</dbReference>
<dbReference type="EMBL" id="ML210185">
    <property type="protein sequence ID" value="TFK25547.1"/>
    <property type="molecule type" value="Genomic_DNA"/>
</dbReference>
<dbReference type="AlphaFoldDB" id="A0A5C3KZ32"/>
<keyword evidence="2" id="KW-1185">Reference proteome</keyword>
<reference evidence="1 2" key="1">
    <citation type="journal article" date="2019" name="Nat. Ecol. Evol.">
        <title>Megaphylogeny resolves global patterns of mushroom evolution.</title>
        <authorList>
            <person name="Varga T."/>
            <person name="Krizsan K."/>
            <person name="Foldi C."/>
            <person name="Dima B."/>
            <person name="Sanchez-Garcia M."/>
            <person name="Sanchez-Ramirez S."/>
            <person name="Szollosi G.J."/>
            <person name="Szarkandi J.G."/>
            <person name="Papp V."/>
            <person name="Albert L."/>
            <person name="Andreopoulos W."/>
            <person name="Angelini C."/>
            <person name="Antonin V."/>
            <person name="Barry K.W."/>
            <person name="Bougher N.L."/>
            <person name="Buchanan P."/>
            <person name="Buyck B."/>
            <person name="Bense V."/>
            <person name="Catcheside P."/>
            <person name="Chovatia M."/>
            <person name="Cooper J."/>
            <person name="Damon W."/>
            <person name="Desjardin D."/>
            <person name="Finy P."/>
            <person name="Geml J."/>
            <person name="Haridas S."/>
            <person name="Hughes K."/>
            <person name="Justo A."/>
            <person name="Karasinski D."/>
            <person name="Kautmanova I."/>
            <person name="Kiss B."/>
            <person name="Kocsube S."/>
            <person name="Kotiranta H."/>
            <person name="LaButti K.M."/>
            <person name="Lechner B.E."/>
            <person name="Liimatainen K."/>
            <person name="Lipzen A."/>
            <person name="Lukacs Z."/>
            <person name="Mihaltcheva S."/>
            <person name="Morgado L.N."/>
            <person name="Niskanen T."/>
            <person name="Noordeloos M.E."/>
            <person name="Ohm R.A."/>
            <person name="Ortiz-Santana B."/>
            <person name="Ovrebo C."/>
            <person name="Racz N."/>
            <person name="Riley R."/>
            <person name="Savchenko A."/>
            <person name="Shiryaev A."/>
            <person name="Soop K."/>
            <person name="Spirin V."/>
            <person name="Szebenyi C."/>
            <person name="Tomsovsky M."/>
            <person name="Tulloss R.E."/>
            <person name="Uehling J."/>
            <person name="Grigoriev I.V."/>
            <person name="Vagvolgyi C."/>
            <person name="Papp T."/>
            <person name="Martin F.M."/>
            <person name="Miettinen O."/>
            <person name="Hibbett D.S."/>
            <person name="Nagy L.G."/>
        </authorList>
    </citation>
    <scope>NUCLEOTIDE SEQUENCE [LARGE SCALE GENOMIC DNA]</scope>
    <source>
        <strain evidence="1 2">CBS 121175</strain>
    </source>
</reference>
<dbReference type="GO" id="GO:0000278">
    <property type="term" value="P:mitotic cell cycle"/>
    <property type="evidence" value="ECO:0007669"/>
    <property type="project" value="InterPro"/>
</dbReference>
<accession>A0A5C3KZ32</accession>
<name>A0A5C3KZ32_COPMA</name>